<evidence type="ECO:0000256" key="2">
    <source>
        <dbReference type="ARBA" id="ARBA00010072"/>
    </source>
</evidence>
<dbReference type="InterPro" id="IPR010065">
    <property type="entry name" value="AA_ABC_transptr_permease_3TM"/>
</dbReference>
<keyword evidence="7 9" id="KW-1133">Transmembrane helix</keyword>
<keyword evidence="5 9" id="KW-0812">Transmembrane</keyword>
<evidence type="ECO:0000256" key="4">
    <source>
        <dbReference type="ARBA" id="ARBA00022475"/>
    </source>
</evidence>
<sequence>MQRSKAYIPFWRDERFLRISAQVIFLLILAGLLATLLNNMLQALRQQGLVLGFSFLQLTSGFDIGETLIPYDRSATYGRAFLVGLLNTAYVSLLGIVFATLIGLVIGVARLSRNFLIQLLARIYIEALRNIPLLVLLIFIYSGVFLKFPQIRQPLYLGPIMFTNRGVFAPWPVPTETFPIFRLFIFAGLVAAILTWIGLWRYGQKTGRAPLTWFWSALIWLSFVLLGWLVLASRPPLALEFPRLEGLRMLGGRRLTPEFMSLWSGLVIYTSAFIADVVRAGIQAVPKGQVEAARALGLSGFQSLRLIVLPQALRVIVPPLTSHYLNLTKNSSLAVAVGYPDLFSVSGTILNQSGRAVEVIALAMSIYLSLSLLTSLFMNWYNRRIRFVER</sequence>
<dbReference type="InterPro" id="IPR000515">
    <property type="entry name" value="MetI-like"/>
</dbReference>
<dbReference type="GO" id="GO:0043190">
    <property type="term" value="C:ATP-binding cassette (ABC) transporter complex"/>
    <property type="evidence" value="ECO:0007669"/>
    <property type="project" value="InterPro"/>
</dbReference>
<dbReference type="SUPFAM" id="SSF161098">
    <property type="entry name" value="MetI-like"/>
    <property type="match status" value="2"/>
</dbReference>
<proteinExistence type="inferred from homology"/>
<comment type="similarity">
    <text evidence="2">Belongs to the binding-protein-dependent transport system permease family. HisMQ subfamily.</text>
</comment>
<dbReference type="CDD" id="cd06261">
    <property type="entry name" value="TM_PBP2"/>
    <property type="match status" value="1"/>
</dbReference>
<feature type="transmembrane region" description="Helical" evidence="9">
    <location>
        <begin position="19"/>
        <end position="37"/>
    </location>
</feature>
<dbReference type="PROSITE" id="PS50928">
    <property type="entry name" value="ABC_TM1"/>
    <property type="match status" value="1"/>
</dbReference>
<evidence type="ECO:0000256" key="8">
    <source>
        <dbReference type="ARBA" id="ARBA00023136"/>
    </source>
</evidence>
<keyword evidence="6" id="KW-0029">Amino-acid transport</keyword>
<dbReference type="InterPro" id="IPR043429">
    <property type="entry name" value="ArtM/GltK/GlnP/TcyL/YhdX-like"/>
</dbReference>
<reference evidence="11" key="1">
    <citation type="journal article" date="2005" name="Environ. Microbiol.">
        <title>Genetic and functional properties of uncultivated thermophilic crenarchaeotes from a subsurface gold mine as revealed by analysis of genome fragments.</title>
        <authorList>
            <person name="Nunoura T."/>
            <person name="Hirayama H."/>
            <person name="Takami H."/>
            <person name="Oida H."/>
            <person name="Nishi S."/>
            <person name="Shimamura S."/>
            <person name="Suzuki Y."/>
            <person name="Inagaki F."/>
            <person name="Takai K."/>
            <person name="Nealson K.H."/>
            <person name="Horikoshi K."/>
        </authorList>
    </citation>
    <scope>NUCLEOTIDE SEQUENCE</scope>
</reference>
<comment type="subcellular location">
    <subcellularLocation>
        <location evidence="1 9">Cell membrane</location>
        <topology evidence="1 9">Multi-pass membrane protein</topology>
    </subcellularLocation>
</comment>
<organism evidence="11">
    <name type="scientific">uncultured Chloroflexota bacterium</name>
    <dbReference type="NCBI Taxonomy" id="166587"/>
    <lineage>
        <taxon>Bacteria</taxon>
        <taxon>Bacillati</taxon>
        <taxon>Chloroflexota</taxon>
        <taxon>environmental samples</taxon>
    </lineage>
</organism>
<evidence type="ECO:0000313" key="11">
    <source>
        <dbReference type="EMBL" id="BAL56563.1"/>
    </source>
</evidence>
<evidence type="ECO:0000259" key="10">
    <source>
        <dbReference type="PROSITE" id="PS50928"/>
    </source>
</evidence>
<feature type="transmembrane region" description="Helical" evidence="9">
    <location>
        <begin position="211"/>
        <end position="231"/>
    </location>
</feature>
<dbReference type="PANTHER" id="PTHR30614">
    <property type="entry name" value="MEMBRANE COMPONENT OF AMINO ACID ABC TRANSPORTER"/>
    <property type="match status" value="1"/>
</dbReference>
<accession>H5SK77</accession>
<dbReference type="AlphaFoldDB" id="H5SK77"/>
<dbReference type="NCBIfam" id="TIGR01726">
    <property type="entry name" value="HEQRo_perm_3TM"/>
    <property type="match status" value="1"/>
</dbReference>
<dbReference type="GO" id="GO:0006865">
    <property type="term" value="P:amino acid transport"/>
    <property type="evidence" value="ECO:0007669"/>
    <property type="project" value="UniProtKB-KW"/>
</dbReference>
<feature type="domain" description="ABC transmembrane type-1" evidence="10">
    <location>
        <begin position="85"/>
        <end position="378"/>
    </location>
</feature>
<evidence type="ECO:0000256" key="5">
    <source>
        <dbReference type="ARBA" id="ARBA00022692"/>
    </source>
</evidence>
<keyword evidence="4" id="KW-1003">Cell membrane</keyword>
<feature type="transmembrane region" description="Helical" evidence="9">
    <location>
        <begin position="49"/>
        <end position="69"/>
    </location>
</feature>
<evidence type="ECO:0000256" key="3">
    <source>
        <dbReference type="ARBA" id="ARBA00022448"/>
    </source>
</evidence>
<evidence type="ECO:0000256" key="1">
    <source>
        <dbReference type="ARBA" id="ARBA00004651"/>
    </source>
</evidence>
<dbReference type="GO" id="GO:0022857">
    <property type="term" value="F:transmembrane transporter activity"/>
    <property type="evidence" value="ECO:0007669"/>
    <property type="project" value="InterPro"/>
</dbReference>
<evidence type="ECO:0000256" key="9">
    <source>
        <dbReference type="RuleBase" id="RU363032"/>
    </source>
</evidence>
<feature type="transmembrane region" description="Helical" evidence="9">
    <location>
        <begin position="359"/>
        <end position="381"/>
    </location>
</feature>
<feature type="transmembrane region" description="Helical" evidence="9">
    <location>
        <begin position="130"/>
        <end position="148"/>
    </location>
</feature>
<gene>
    <name evidence="11" type="ORF">HGMM_F40G09C10</name>
</gene>
<reference evidence="11" key="2">
    <citation type="journal article" date="2012" name="PLoS ONE">
        <title>A Deeply Branching Thermophilic Bacterium with an Ancient Acetyl-CoA Pathway Dominates a Subsurface Ecosystem.</title>
        <authorList>
            <person name="Takami H."/>
            <person name="Noguchi H."/>
            <person name="Takaki Y."/>
            <person name="Uchiyama I."/>
            <person name="Toyoda A."/>
            <person name="Nishi S."/>
            <person name="Chee G.-J."/>
            <person name="Arai W."/>
            <person name="Nunoura T."/>
            <person name="Itoh T."/>
            <person name="Hattori M."/>
            <person name="Takai K."/>
        </authorList>
    </citation>
    <scope>NUCLEOTIDE SEQUENCE</scope>
</reference>
<evidence type="ECO:0000256" key="6">
    <source>
        <dbReference type="ARBA" id="ARBA00022970"/>
    </source>
</evidence>
<feature type="transmembrane region" description="Helical" evidence="9">
    <location>
        <begin position="259"/>
        <end position="278"/>
    </location>
</feature>
<dbReference type="Gene3D" id="1.10.3720.10">
    <property type="entry name" value="MetI-like"/>
    <property type="match status" value="2"/>
</dbReference>
<keyword evidence="8 9" id="KW-0472">Membrane</keyword>
<dbReference type="EMBL" id="AP011752">
    <property type="protein sequence ID" value="BAL56563.1"/>
    <property type="molecule type" value="Genomic_DNA"/>
</dbReference>
<feature type="transmembrane region" description="Helical" evidence="9">
    <location>
        <begin position="89"/>
        <end position="109"/>
    </location>
</feature>
<protein>
    <submittedName>
        <fullName evidence="11">L-amino acid transport system permease protein</fullName>
    </submittedName>
</protein>
<feature type="transmembrane region" description="Helical" evidence="9">
    <location>
        <begin position="180"/>
        <end position="199"/>
    </location>
</feature>
<name>H5SK77_9CHLR</name>
<evidence type="ECO:0000256" key="7">
    <source>
        <dbReference type="ARBA" id="ARBA00022989"/>
    </source>
</evidence>
<dbReference type="Pfam" id="PF00528">
    <property type="entry name" value="BPD_transp_1"/>
    <property type="match status" value="1"/>
</dbReference>
<dbReference type="InterPro" id="IPR035906">
    <property type="entry name" value="MetI-like_sf"/>
</dbReference>
<keyword evidence="3 9" id="KW-0813">Transport</keyword>
<dbReference type="PANTHER" id="PTHR30614:SF37">
    <property type="entry name" value="AMINO-ACID ABC TRANSPORTER PERMEASE PROTEIN YHDX-RELATED"/>
    <property type="match status" value="1"/>
</dbReference>